<protein>
    <recommendedName>
        <fullName evidence="2">Autotransporter domain-containing protein</fullName>
    </recommendedName>
</protein>
<evidence type="ECO:0000313" key="3">
    <source>
        <dbReference type="EMBL" id="VEN74262.1"/>
    </source>
</evidence>
<dbReference type="EMBL" id="CAACVI010000023">
    <property type="protein sequence ID" value="VEN74262.1"/>
    <property type="molecule type" value="Genomic_DNA"/>
</dbReference>
<feature type="chain" id="PRO_5019866124" description="Autotransporter domain-containing protein" evidence="1">
    <location>
        <begin position="24"/>
        <end position="405"/>
    </location>
</feature>
<organism evidence="3">
    <name type="scientific">uncultured Desulfobacteraceae bacterium</name>
    <dbReference type="NCBI Taxonomy" id="218296"/>
    <lineage>
        <taxon>Bacteria</taxon>
        <taxon>Pseudomonadati</taxon>
        <taxon>Thermodesulfobacteriota</taxon>
        <taxon>Desulfobacteria</taxon>
        <taxon>Desulfobacterales</taxon>
        <taxon>Desulfobacteraceae</taxon>
        <taxon>environmental samples</taxon>
    </lineage>
</organism>
<gene>
    <name evidence="3" type="ORF">EPICR_30197</name>
</gene>
<dbReference type="Pfam" id="PF03797">
    <property type="entry name" value="Autotransporter"/>
    <property type="match status" value="1"/>
</dbReference>
<dbReference type="PROSITE" id="PS51208">
    <property type="entry name" value="AUTOTRANSPORTER"/>
    <property type="match status" value="1"/>
</dbReference>
<sequence length="405" mass="43987">MKMRQIWKGILLASIFVMAGAPAFCVQPTNNLGNQDTEVQSSLTAGNPTATAAQQDDIAVNTSNNGSSAAVSVTGGTSTGGSGNNTVTTILTRLDDRVSTMMAVYRQREERLARKSLSQPQGPAGSGLIRRYNKNKVWGRYLGVAGDQDSINSMDGYQLISHGALFGYDRFLTDRFLLGFGAGYMRTDIETDVGGQTSVNAYNAGLYGSYIFSDVDFLNFAFFYTRGEIESDSTIANYGTLSGETDSNTYMLAAEYGRKFLVMNRFVLTPVAGFVASLVDVPGYTATGTGQYGAEEYADAKSKFFTTRIGIKGDWAFAPSALLKVRALWTHEHSNDLESVTEVRYENTTSFVKVKGLDPGRDKGIFGLGLRFAFQNGLSFDIDSDLTVGEKYKSWSGSGKLEYAF</sequence>
<dbReference type="SUPFAM" id="SSF103515">
    <property type="entry name" value="Autotransporter"/>
    <property type="match status" value="1"/>
</dbReference>
<dbReference type="Gene3D" id="2.40.128.130">
    <property type="entry name" value="Autotransporter beta-domain"/>
    <property type="match status" value="1"/>
</dbReference>
<keyword evidence="1" id="KW-0732">Signal</keyword>
<dbReference type="SMART" id="SM00869">
    <property type="entry name" value="Autotransporter"/>
    <property type="match status" value="1"/>
</dbReference>
<feature type="domain" description="Autotransporter" evidence="2">
    <location>
        <begin position="130"/>
        <end position="405"/>
    </location>
</feature>
<evidence type="ECO:0000259" key="2">
    <source>
        <dbReference type="PROSITE" id="PS51208"/>
    </source>
</evidence>
<dbReference type="InterPro" id="IPR005546">
    <property type="entry name" value="Autotransporte_beta"/>
</dbReference>
<accession>A0A484HGB1</accession>
<dbReference type="AlphaFoldDB" id="A0A484HGB1"/>
<reference evidence="3" key="1">
    <citation type="submission" date="2019-01" db="EMBL/GenBank/DDBJ databases">
        <authorList>
            <consortium name="Genoscope - CEA"/>
            <person name="William W."/>
        </authorList>
    </citation>
    <scope>NUCLEOTIDE SEQUENCE</scope>
    <source>
        <strain evidence="3">CR-1</strain>
    </source>
</reference>
<name>A0A484HGB1_9BACT</name>
<feature type="signal peptide" evidence="1">
    <location>
        <begin position="1"/>
        <end position="23"/>
    </location>
</feature>
<proteinExistence type="predicted"/>
<evidence type="ECO:0000256" key="1">
    <source>
        <dbReference type="SAM" id="SignalP"/>
    </source>
</evidence>
<dbReference type="InterPro" id="IPR036709">
    <property type="entry name" value="Autotransporte_beta_dom_sf"/>
</dbReference>